<evidence type="ECO:0000313" key="2">
    <source>
        <dbReference type="EMBL" id="MCM6774426.1"/>
    </source>
</evidence>
<comment type="caution">
    <text evidence="2">The sequence shown here is derived from an EMBL/GenBank/DDBJ whole genome shotgun (WGS) entry which is preliminary data.</text>
</comment>
<evidence type="ECO:0000256" key="1">
    <source>
        <dbReference type="SAM" id="MobiDB-lite"/>
    </source>
</evidence>
<dbReference type="RefSeq" id="WP_251911982.1">
    <property type="nucleotide sequence ID" value="NZ_JAMRXG010000005.1"/>
</dbReference>
<accession>A0A9X2E6A0</accession>
<reference evidence="2" key="1">
    <citation type="submission" date="2022-06" db="EMBL/GenBank/DDBJ databases">
        <title>Novel species in genus nocardia.</title>
        <authorList>
            <person name="Li F."/>
        </authorList>
    </citation>
    <scope>NUCLEOTIDE SEQUENCE</scope>
    <source>
        <strain evidence="2">CDC141</strain>
    </source>
</reference>
<feature type="region of interest" description="Disordered" evidence="1">
    <location>
        <begin position="1"/>
        <end position="20"/>
    </location>
</feature>
<dbReference type="Proteomes" id="UP001139157">
    <property type="component" value="Unassembled WGS sequence"/>
</dbReference>
<gene>
    <name evidence="2" type="ORF">NDR86_13175</name>
</gene>
<dbReference type="AlphaFoldDB" id="A0A9X2E6A0"/>
<name>A0A9X2E6A0_9NOCA</name>
<protein>
    <submittedName>
        <fullName evidence="2">Uncharacterized protein</fullName>
    </submittedName>
</protein>
<dbReference type="EMBL" id="JAMRXG010000005">
    <property type="protein sequence ID" value="MCM6774426.1"/>
    <property type="molecule type" value="Genomic_DNA"/>
</dbReference>
<evidence type="ECO:0000313" key="3">
    <source>
        <dbReference type="Proteomes" id="UP001139157"/>
    </source>
</evidence>
<sequence>MTTATATVFSYRPSSEPDARSAFRRAAPLMDPQYAQRAEPAATVLAPITGAMWARWASAGTTVTAVARVTADDHPPDTGTRTARVLGVTQTPSDHTPANRFAVYVEAERANNVAGWRVSALEVKQ</sequence>
<proteinExistence type="predicted"/>
<organism evidence="2 3">
    <name type="scientific">Nocardia pulmonis</name>
    <dbReference type="NCBI Taxonomy" id="2951408"/>
    <lineage>
        <taxon>Bacteria</taxon>
        <taxon>Bacillati</taxon>
        <taxon>Actinomycetota</taxon>
        <taxon>Actinomycetes</taxon>
        <taxon>Mycobacteriales</taxon>
        <taxon>Nocardiaceae</taxon>
        <taxon>Nocardia</taxon>
    </lineage>
</organism>
<keyword evidence="3" id="KW-1185">Reference proteome</keyword>